<keyword evidence="1" id="KW-0732">Signal</keyword>
<organism evidence="2 3">
    <name type="scientific">Thermophagus xiamenensis</name>
    <dbReference type="NCBI Taxonomy" id="385682"/>
    <lineage>
        <taxon>Bacteria</taxon>
        <taxon>Pseudomonadati</taxon>
        <taxon>Bacteroidota</taxon>
        <taxon>Bacteroidia</taxon>
        <taxon>Marinilabiliales</taxon>
        <taxon>Marinilabiliaceae</taxon>
        <taxon>Thermophagus</taxon>
    </lineage>
</organism>
<keyword evidence="3" id="KW-1185">Reference proteome</keyword>
<dbReference type="eggNOG" id="ENOG5033NAZ">
    <property type="taxonomic scope" value="Bacteria"/>
</dbReference>
<gene>
    <name evidence="2" type="ORF">SAMN05444380_11117</name>
</gene>
<name>A0A1I2AE06_9BACT</name>
<protein>
    <recommendedName>
        <fullName evidence="4">Por secretion system C-terminal sorting domain-containing protein</fullName>
    </recommendedName>
</protein>
<dbReference type="EMBL" id="FONA01000011">
    <property type="protein sequence ID" value="SFE41223.1"/>
    <property type="molecule type" value="Genomic_DNA"/>
</dbReference>
<dbReference type="RefSeq" id="WP_010526516.1">
    <property type="nucleotide sequence ID" value="NZ_AFSL01000010.1"/>
</dbReference>
<sequence>MKAKKILSVVALAVTLAVMATPVSAKGKIKVYPYLRTDLALITALNEEMNDFAIEIRTSNGDLVYNSGKVSNSARFNKLFDFSELSDGKYFAVLKSKDKTFLKDEFIVEDGKVVVKTLGEEAEAPLAKVWTKSDFLFVSYLNKSFDSYTLKLKDEKGNVLFETSLPKDLTYSGKFDVSALPNGTYYVSLVSGENESSYAIRK</sequence>
<feature type="signal peptide" evidence="1">
    <location>
        <begin position="1"/>
        <end position="25"/>
    </location>
</feature>
<accession>A0A1I2AE06</accession>
<reference evidence="2 3" key="1">
    <citation type="submission" date="2016-10" db="EMBL/GenBank/DDBJ databases">
        <authorList>
            <person name="de Groot N.N."/>
        </authorList>
    </citation>
    <scope>NUCLEOTIDE SEQUENCE [LARGE SCALE GENOMIC DNA]</scope>
    <source>
        <strain evidence="2 3">DSM 19012</strain>
    </source>
</reference>
<evidence type="ECO:0000313" key="2">
    <source>
        <dbReference type="EMBL" id="SFE41223.1"/>
    </source>
</evidence>
<dbReference type="AlphaFoldDB" id="A0A1I2AE06"/>
<dbReference type="Proteomes" id="UP000181976">
    <property type="component" value="Unassembled WGS sequence"/>
</dbReference>
<dbReference type="InParanoid" id="A0A1I2AE06"/>
<evidence type="ECO:0000256" key="1">
    <source>
        <dbReference type="SAM" id="SignalP"/>
    </source>
</evidence>
<evidence type="ECO:0000313" key="3">
    <source>
        <dbReference type="Proteomes" id="UP000181976"/>
    </source>
</evidence>
<dbReference type="OrthoDB" id="1120850at2"/>
<evidence type="ECO:0008006" key="4">
    <source>
        <dbReference type="Google" id="ProtNLM"/>
    </source>
</evidence>
<proteinExistence type="predicted"/>
<feature type="chain" id="PRO_5010213200" description="Por secretion system C-terminal sorting domain-containing protein" evidence="1">
    <location>
        <begin position="26"/>
        <end position="202"/>
    </location>
</feature>